<dbReference type="EMBL" id="JARKIB010000111">
    <property type="protein sequence ID" value="KAJ7738581.1"/>
    <property type="molecule type" value="Genomic_DNA"/>
</dbReference>
<reference evidence="1" key="1">
    <citation type="submission" date="2023-03" db="EMBL/GenBank/DDBJ databases">
        <title>Massive genome expansion in bonnet fungi (Mycena s.s.) driven by repeated elements and novel gene families across ecological guilds.</title>
        <authorList>
            <consortium name="Lawrence Berkeley National Laboratory"/>
            <person name="Harder C.B."/>
            <person name="Miyauchi S."/>
            <person name="Viragh M."/>
            <person name="Kuo A."/>
            <person name="Thoen E."/>
            <person name="Andreopoulos B."/>
            <person name="Lu D."/>
            <person name="Skrede I."/>
            <person name="Drula E."/>
            <person name="Henrissat B."/>
            <person name="Morin E."/>
            <person name="Kohler A."/>
            <person name="Barry K."/>
            <person name="LaButti K."/>
            <person name="Morin E."/>
            <person name="Salamov A."/>
            <person name="Lipzen A."/>
            <person name="Mereny Z."/>
            <person name="Hegedus B."/>
            <person name="Baldrian P."/>
            <person name="Stursova M."/>
            <person name="Weitz H."/>
            <person name="Taylor A."/>
            <person name="Grigoriev I.V."/>
            <person name="Nagy L.G."/>
            <person name="Martin F."/>
            <person name="Kauserud H."/>
        </authorList>
    </citation>
    <scope>NUCLEOTIDE SEQUENCE</scope>
    <source>
        <strain evidence="1">CBHHK182m</strain>
    </source>
</reference>
<organism evidence="1 2">
    <name type="scientific">Mycena metata</name>
    <dbReference type="NCBI Taxonomy" id="1033252"/>
    <lineage>
        <taxon>Eukaryota</taxon>
        <taxon>Fungi</taxon>
        <taxon>Dikarya</taxon>
        <taxon>Basidiomycota</taxon>
        <taxon>Agaricomycotina</taxon>
        <taxon>Agaricomycetes</taxon>
        <taxon>Agaricomycetidae</taxon>
        <taxon>Agaricales</taxon>
        <taxon>Marasmiineae</taxon>
        <taxon>Mycenaceae</taxon>
        <taxon>Mycena</taxon>
    </lineage>
</organism>
<keyword evidence="2" id="KW-1185">Reference proteome</keyword>
<dbReference type="Proteomes" id="UP001215598">
    <property type="component" value="Unassembled WGS sequence"/>
</dbReference>
<name>A0AAD7ICA9_9AGAR</name>
<comment type="caution">
    <text evidence="1">The sequence shown here is derived from an EMBL/GenBank/DDBJ whole genome shotgun (WGS) entry which is preliminary data.</text>
</comment>
<accession>A0AAD7ICA9</accession>
<protein>
    <submittedName>
        <fullName evidence="1">Uncharacterized protein</fullName>
    </submittedName>
</protein>
<gene>
    <name evidence="1" type="ORF">B0H16DRAFT_92340</name>
</gene>
<dbReference type="AlphaFoldDB" id="A0AAD7ICA9"/>
<evidence type="ECO:0000313" key="2">
    <source>
        <dbReference type="Proteomes" id="UP001215598"/>
    </source>
</evidence>
<proteinExistence type="predicted"/>
<evidence type="ECO:0000313" key="1">
    <source>
        <dbReference type="EMBL" id="KAJ7738581.1"/>
    </source>
</evidence>
<sequence>MTTEYWVKGKQLSAQILSRKHRGRFSLETDEAVDFYLAKVHAGEVGFDTESGSRTVRPDEEAAATILESKKQKAASRLQYQRDTVAGYWAGIGLCMIQLAQDNVAYVLEMKKIRGASISREPIQKLGRNIWICRPTSGNASSKCPLCTTYPLRVLNAGFFVSLMRTLSILPHHTDAPPHLRWIMLLIITGVGSVYSLIHSSISGSSLSIIPTKSSIILLPTTLQTPQLNLRPGLSMSMAPCVHFFTAEEMRLDMIPPGRT</sequence>